<evidence type="ECO:0000256" key="1">
    <source>
        <dbReference type="ARBA" id="ARBA00001052"/>
    </source>
</evidence>
<name>A0A2Z4FKH7_9DELT</name>
<evidence type="ECO:0000256" key="2">
    <source>
        <dbReference type="ARBA" id="ARBA00005080"/>
    </source>
</evidence>
<accession>A0A2Z4FKH7</accession>
<keyword evidence="7" id="KW-1185">Reference proteome</keyword>
<dbReference type="RefSeq" id="WP_111333501.1">
    <property type="nucleotide sequence ID" value="NZ_CP030032.1"/>
</dbReference>
<dbReference type="Proteomes" id="UP000249799">
    <property type="component" value="Chromosome"/>
</dbReference>
<keyword evidence="5" id="KW-0378">Hydrolase</keyword>
<dbReference type="GO" id="GO:0005525">
    <property type="term" value="F:GTP binding"/>
    <property type="evidence" value="ECO:0007669"/>
    <property type="project" value="TreeGrafter"/>
</dbReference>
<evidence type="ECO:0000256" key="5">
    <source>
        <dbReference type="ARBA" id="ARBA00022801"/>
    </source>
</evidence>
<dbReference type="GO" id="GO:0008270">
    <property type="term" value="F:zinc ion binding"/>
    <property type="evidence" value="ECO:0007669"/>
    <property type="project" value="TreeGrafter"/>
</dbReference>
<dbReference type="InterPro" id="IPR020602">
    <property type="entry name" value="GTP_CycHdrlase_I_dom"/>
</dbReference>
<dbReference type="EC" id="3.5.4.16" evidence="3"/>
<dbReference type="InterPro" id="IPR001474">
    <property type="entry name" value="GTP_CycHdrlase_I"/>
</dbReference>
<dbReference type="GO" id="GO:0046654">
    <property type="term" value="P:tetrahydrofolate biosynthetic process"/>
    <property type="evidence" value="ECO:0007669"/>
    <property type="project" value="InterPro"/>
</dbReference>
<keyword evidence="4" id="KW-0554">One-carbon metabolism</keyword>
<dbReference type="Gene3D" id="3.30.1130.10">
    <property type="match status" value="1"/>
</dbReference>
<evidence type="ECO:0000256" key="4">
    <source>
        <dbReference type="ARBA" id="ARBA00022563"/>
    </source>
</evidence>
<dbReference type="PANTHER" id="PTHR11109">
    <property type="entry name" value="GTP CYCLOHYDROLASE I"/>
    <property type="match status" value="1"/>
</dbReference>
<dbReference type="InterPro" id="IPR043133">
    <property type="entry name" value="GTP-CH-I_C/QueF"/>
</dbReference>
<dbReference type="EMBL" id="CP030032">
    <property type="protein sequence ID" value="AWV89198.1"/>
    <property type="molecule type" value="Genomic_DNA"/>
</dbReference>
<dbReference type="UniPathway" id="UPA00848">
    <property type="reaction ID" value="UER00151"/>
</dbReference>
<protein>
    <recommendedName>
        <fullName evidence="3">GTP cyclohydrolase I</fullName>
        <ecNumber evidence="3">3.5.4.16</ecNumber>
    </recommendedName>
</protein>
<reference evidence="6 7" key="1">
    <citation type="submission" date="2018-06" db="EMBL/GenBank/DDBJ databases">
        <title>Lujinxingia sediminis gen. nov. sp. nov., a new facultative anaerobic member of the class Deltaproteobacteria, and proposal of Lujinxingaceae fam. nov.</title>
        <authorList>
            <person name="Guo L.-Y."/>
            <person name="Li C.-M."/>
            <person name="Wang S."/>
            <person name="Du Z.-J."/>
        </authorList>
    </citation>
    <scope>NUCLEOTIDE SEQUENCE [LARGE SCALE GENOMIC DNA]</scope>
    <source>
        <strain evidence="6 7">FA350</strain>
    </source>
</reference>
<dbReference type="GO" id="GO:0006730">
    <property type="term" value="P:one-carbon metabolic process"/>
    <property type="evidence" value="ECO:0007669"/>
    <property type="project" value="UniProtKB-KW"/>
</dbReference>
<dbReference type="Pfam" id="PF01227">
    <property type="entry name" value="GTP_cyclohydroI"/>
    <property type="match status" value="1"/>
</dbReference>
<dbReference type="GO" id="GO:0003934">
    <property type="term" value="F:GTP cyclohydrolase I activity"/>
    <property type="evidence" value="ECO:0007669"/>
    <property type="project" value="UniProtKB-EC"/>
</dbReference>
<evidence type="ECO:0000256" key="3">
    <source>
        <dbReference type="ARBA" id="ARBA00012715"/>
    </source>
</evidence>
<dbReference type="GO" id="GO:0005737">
    <property type="term" value="C:cytoplasm"/>
    <property type="evidence" value="ECO:0007669"/>
    <property type="project" value="TreeGrafter"/>
</dbReference>
<dbReference type="GO" id="GO:0006729">
    <property type="term" value="P:tetrahydrobiopterin biosynthetic process"/>
    <property type="evidence" value="ECO:0007669"/>
    <property type="project" value="TreeGrafter"/>
</dbReference>
<proteinExistence type="predicted"/>
<organism evidence="6 7">
    <name type="scientific">Bradymonas sediminis</name>
    <dbReference type="NCBI Taxonomy" id="1548548"/>
    <lineage>
        <taxon>Bacteria</taxon>
        <taxon>Deltaproteobacteria</taxon>
        <taxon>Bradymonadales</taxon>
        <taxon>Bradymonadaceae</taxon>
        <taxon>Bradymonas</taxon>
    </lineage>
</organism>
<comment type="pathway">
    <text evidence="2">Cofactor biosynthesis; 7,8-dihydroneopterin triphosphate biosynthesis; 7,8-dihydroneopterin triphosphate from GTP: step 1/1.</text>
</comment>
<gene>
    <name evidence="6" type="ORF">DN745_07530</name>
</gene>
<evidence type="ECO:0000313" key="7">
    <source>
        <dbReference type="Proteomes" id="UP000249799"/>
    </source>
</evidence>
<dbReference type="OrthoDB" id="9801207at2"/>
<dbReference type="AlphaFoldDB" id="A0A2Z4FKH7"/>
<dbReference type="SUPFAM" id="SSF55620">
    <property type="entry name" value="Tetrahydrobiopterin biosynthesis enzymes-like"/>
    <property type="match status" value="1"/>
</dbReference>
<dbReference type="PANTHER" id="PTHR11109:SF7">
    <property type="entry name" value="GTP CYCLOHYDROLASE 1"/>
    <property type="match status" value="1"/>
</dbReference>
<sequence length="205" mass="22810">MNKEAIDHARALLESLGLDETVDPELRGAPKRFSQLLYDLFSGVRESPPVLSTFPVEAIPVDPNEQAPNDSARSGNNRLDPIVLLNLPFRSMCVHHLVPMFGTIDVAYIPDDRIIGFGSVGRTIDYVVGRPQIQERIVVQVAEILQRSLEPEGLLVRCRARQMCMEMRGSQKEGVLVSSASRGSLRDGELRAEMMRQFVASDQPL</sequence>
<evidence type="ECO:0000313" key="6">
    <source>
        <dbReference type="EMBL" id="AWV89198.1"/>
    </source>
</evidence>
<dbReference type="KEGG" id="bsed:DN745_07530"/>
<comment type="catalytic activity">
    <reaction evidence="1">
        <text>GTP + H2O = 7,8-dihydroneopterin 3'-triphosphate + formate + H(+)</text>
        <dbReference type="Rhea" id="RHEA:17473"/>
        <dbReference type="ChEBI" id="CHEBI:15377"/>
        <dbReference type="ChEBI" id="CHEBI:15378"/>
        <dbReference type="ChEBI" id="CHEBI:15740"/>
        <dbReference type="ChEBI" id="CHEBI:37565"/>
        <dbReference type="ChEBI" id="CHEBI:58462"/>
        <dbReference type="EC" id="3.5.4.16"/>
    </reaction>
</comment>